<evidence type="ECO:0000313" key="2">
    <source>
        <dbReference type="EMBL" id="TJZ74762.1"/>
    </source>
</evidence>
<comment type="caution">
    <text evidence="2">The sequence shown here is derived from an EMBL/GenBank/DDBJ whole genome shotgun (WGS) entry which is preliminary data.</text>
</comment>
<feature type="signal peptide" evidence="1">
    <location>
        <begin position="1"/>
        <end position="20"/>
    </location>
</feature>
<dbReference type="RefSeq" id="WP_136772619.1">
    <property type="nucleotide sequence ID" value="NZ_CP156074.1"/>
</dbReference>
<sequence>MTRRIALPLFAFAFCGLTHAAAPAPAEALPGHWLSETCAAVPSRAASEAPAWARNDFRFAAPDRLSASIRFYRDAACSQPEGDPVPAASFIYEQRSNVVFHLRGDLGGQPIDRKLAYRIDGERLCLAGAVALKGYALGVLQSGATEVERDNCLTRQAD</sequence>
<evidence type="ECO:0000256" key="1">
    <source>
        <dbReference type="SAM" id="SignalP"/>
    </source>
</evidence>
<keyword evidence="1" id="KW-0732">Signal</keyword>
<evidence type="ECO:0008006" key="4">
    <source>
        <dbReference type="Google" id="ProtNLM"/>
    </source>
</evidence>
<feature type="chain" id="PRO_5020507337" description="DUF3617 family protein" evidence="1">
    <location>
        <begin position="21"/>
        <end position="158"/>
    </location>
</feature>
<dbReference type="AlphaFoldDB" id="A0A4U0Q3U1"/>
<dbReference type="Proteomes" id="UP000310016">
    <property type="component" value="Unassembled WGS sequence"/>
</dbReference>
<keyword evidence="3" id="KW-1185">Reference proteome</keyword>
<dbReference type="EMBL" id="SUMF01000005">
    <property type="protein sequence ID" value="TJZ74762.1"/>
    <property type="molecule type" value="Genomic_DNA"/>
</dbReference>
<reference evidence="2 3" key="1">
    <citation type="submission" date="2019-04" db="EMBL/GenBank/DDBJ databases">
        <title>Chitiniphilus eburnea sp. nov., a novel chitinolytic bacterium isolated from aquaculture sludge.</title>
        <authorList>
            <person name="Sheng M."/>
        </authorList>
    </citation>
    <scope>NUCLEOTIDE SEQUENCE [LARGE SCALE GENOMIC DNA]</scope>
    <source>
        <strain evidence="2 3">HX-2-15</strain>
    </source>
</reference>
<name>A0A4U0Q3U1_9NEIS</name>
<evidence type="ECO:0000313" key="3">
    <source>
        <dbReference type="Proteomes" id="UP000310016"/>
    </source>
</evidence>
<gene>
    <name evidence="2" type="ORF">FAZ21_07255</name>
</gene>
<organism evidence="2 3">
    <name type="scientific">Chitiniphilus eburneus</name>
    <dbReference type="NCBI Taxonomy" id="2571148"/>
    <lineage>
        <taxon>Bacteria</taxon>
        <taxon>Pseudomonadati</taxon>
        <taxon>Pseudomonadota</taxon>
        <taxon>Betaproteobacteria</taxon>
        <taxon>Neisseriales</taxon>
        <taxon>Chitinibacteraceae</taxon>
        <taxon>Chitiniphilus</taxon>
    </lineage>
</organism>
<dbReference type="OrthoDB" id="9772497at2"/>
<accession>A0A4U0Q3U1</accession>
<protein>
    <recommendedName>
        <fullName evidence="4">DUF3617 family protein</fullName>
    </recommendedName>
</protein>
<proteinExistence type="predicted"/>